<name>A0ACB8EDX7_9SAUR</name>
<protein>
    <submittedName>
        <fullName evidence="1">Uncharacterized protein</fullName>
    </submittedName>
</protein>
<organism evidence="1 2">
    <name type="scientific">Sphaerodactylus townsendi</name>
    <dbReference type="NCBI Taxonomy" id="933632"/>
    <lineage>
        <taxon>Eukaryota</taxon>
        <taxon>Metazoa</taxon>
        <taxon>Chordata</taxon>
        <taxon>Craniata</taxon>
        <taxon>Vertebrata</taxon>
        <taxon>Euteleostomi</taxon>
        <taxon>Lepidosauria</taxon>
        <taxon>Squamata</taxon>
        <taxon>Bifurcata</taxon>
        <taxon>Gekkota</taxon>
        <taxon>Sphaerodactylidae</taxon>
        <taxon>Sphaerodactylus</taxon>
    </lineage>
</organism>
<evidence type="ECO:0000313" key="1">
    <source>
        <dbReference type="EMBL" id="KAH7990640.1"/>
    </source>
</evidence>
<proteinExistence type="predicted"/>
<gene>
    <name evidence="1" type="ORF">K3G42_009548</name>
</gene>
<dbReference type="Proteomes" id="UP000827872">
    <property type="component" value="Linkage Group LG16"/>
</dbReference>
<keyword evidence="2" id="KW-1185">Reference proteome</keyword>
<sequence length="173" mass="19844">MLTRFPFSPYIGKIMVIFSHLDSYANGVCFTHGLPVVHPWCKLALHAACLDKVGVPCEQDVQFPFSSSHLCKWTSFRRHLRTGCQRNSVWDKRHFTSTQCTKVRGLFLSSSSVIYKYTAVLQVFKFRKKEKNTHEKGGGLKKNEENQEGNHLPPQNRTEEGYTNTTGIAHRQQ</sequence>
<evidence type="ECO:0000313" key="2">
    <source>
        <dbReference type="Proteomes" id="UP000827872"/>
    </source>
</evidence>
<dbReference type="EMBL" id="CM037629">
    <property type="protein sequence ID" value="KAH7990640.1"/>
    <property type="molecule type" value="Genomic_DNA"/>
</dbReference>
<comment type="caution">
    <text evidence="1">The sequence shown here is derived from an EMBL/GenBank/DDBJ whole genome shotgun (WGS) entry which is preliminary data.</text>
</comment>
<accession>A0ACB8EDX7</accession>
<reference evidence="1" key="1">
    <citation type="submission" date="2021-08" db="EMBL/GenBank/DDBJ databases">
        <title>The first chromosome-level gecko genome reveals the dynamic sex chromosomes of Neotropical dwarf geckos (Sphaerodactylidae: Sphaerodactylus).</title>
        <authorList>
            <person name="Pinto B.J."/>
            <person name="Keating S.E."/>
            <person name="Gamble T."/>
        </authorList>
    </citation>
    <scope>NUCLEOTIDE SEQUENCE</scope>
    <source>
        <strain evidence="1">TG3544</strain>
    </source>
</reference>